<reference evidence="2 3" key="1">
    <citation type="submission" date="2020-10" db="EMBL/GenBank/DDBJ databases">
        <authorList>
            <person name="Peeters C."/>
        </authorList>
    </citation>
    <scope>NUCLEOTIDE SEQUENCE [LARGE SCALE GENOMIC DNA]</scope>
    <source>
        <strain evidence="2 3">LMG 28140</strain>
    </source>
</reference>
<protein>
    <submittedName>
        <fullName evidence="2">Uncharacterized protein</fullName>
    </submittedName>
</protein>
<name>A0ABN7HYG4_9BURK</name>
<dbReference type="Proteomes" id="UP000598032">
    <property type="component" value="Unassembled WGS sequence"/>
</dbReference>
<feature type="region of interest" description="Disordered" evidence="1">
    <location>
        <begin position="1"/>
        <end position="49"/>
    </location>
</feature>
<gene>
    <name evidence="2" type="ORF">LMG28140_03617</name>
</gene>
<feature type="compositionally biased region" description="Polar residues" evidence="1">
    <location>
        <begin position="7"/>
        <end position="43"/>
    </location>
</feature>
<dbReference type="RefSeq" id="WP_201643625.1">
    <property type="nucleotide sequence ID" value="NZ_CAJHCP010000007.1"/>
</dbReference>
<evidence type="ECO:0000313" key="3">
    <source>
        <dbReference type="Proteomes" id="UP000598032"/>
    </source>
</evidence>
<proteinExistence type="predicted"/>
<dbReference type="EMBL" id="CAJHCP010000007">
    <property type="protein sequence ID" value="CAD6541093.1"/>
    <property type="molecule type" value="Genomic_DNA"/>
</dbReference>
<sequence>MHAMATAVNNAAGNNLPASTPQVAATASTGCAANSESSTTPYPSANAAPRHNYGAAVHLNITRNLDKRVKGAAGHDVEVRSFAELKQIGDGYG</sequence>
<evidence type="ECO:0000256" key="1">
    <source>
        <dbReference type="SAM" id="MobiDB-lite"/>
    </source>
</evidence>
<keyword evidence="3" id="KW-1185">Reference proteome</keyword>
<comment type="caution">
    <text evidence="2">The sequence shown here is derived from an EMBL/GenBank/DDBJ whole genome shotgun (WGS) entry which is preliminary data.</text>
</comment>
<evidence type="ECO:0000313" key="2">
    <source>
        <dbReference type="EMBL" id="CAD6541093.1"/>
    </source>
</evidence>
<accession>A0ABN7HYG4</accession>
<organism evidence="2 3">
    <name type="scientific">Paraburkholderia metrosideri</name>
    <dbReference type="NCBI Taxonomy" id="580937"/>
    <lineage>
        <taxon>Bacteria</taxon>
        <taxon>Pseudomonadati</taxon>
        <taxon>Pseudomonadota</taxon>
        <taxon>Betaproteobacteria</taxon>
        <taxon>Burkholderiales</taxon>
        <taxon>Burkholderiaceae</taxon>
        <taxon>Paraburkholderia</taxon>
    </lineage>
</organism>